<accession>A0A1B6EB90</accession>
<sequence length="185" mass="22043">LKENSTQIKNIENKVHQLDISLQKTQQDQETLSKQINTDFQRLQDKTVEDLNTLKQTMQTITPLIPDEAINEVKESLKKDCEEQMKTHTLKTEHRLNNLEKQYQQLNVNQIDQTNKGTNTHTELYMVPFNHKYPESYVIHFLNLVKKYVQHNKDTWKGHRLIINIPQIPYYQQHIDAACMVWYIL</sequence>
<protein>
    <submittedName>
        <fullName evidence="2">Uncharacterized protein</fullName>
    </submittedName>
</protein>
<name>A0A1B6EB90_9HEMI</name>
<organism evidence="2">
    <name type="scientific">Clastoptera arizonana</name>
    <name type="common">Arizona spittle bug</name>
    <dbReference type="NCBI Taxonomy" id="38151"/>
    <lineage>
        <taxon>Eukaryota</taxon>
        <taxon>Metazoa</taxon>
        <taxon>Ecdysozoa</taxon>
        <taxon>Arthropoda</taxon>
        <taxon>Hexapoda</taxon>
        <taxon>Insecta</taxon>
        <taxon>Pterygota</taxon>
        <taxon>Neoptera</taxon>
        <taxon>Paraneoptera</taxon>
        <taxon>Hemiptera</taxon>
        <taxon>Auchenorrhyncha</taxon>
        <taxon>Cercopoidea</taxon>
        <taxon>Clastopteridae</taxon>
        <taxon>Clastoptera</taxon>
    </lineage>
</organism>
<keyword evidence="1" id="KW-0175">Coiled coil</keyword>
<evidence type="ECO:0000256" key="1">
    <source>
        <dbReference type="SAM" id="Coils"/>
    </source>
</evidence>
<gene>
    <name evidence="2" type="ORF">g.34980</name>
</gene>
<evidence type="ECO:0000313" key="2">
    <source>
        <dbReference type="EMBL" id="JAS35198.1"/>
    </source>
</evidence>
<reference evidence="2" key="1">
    <citation type="submission" date="2015-12" db="EMBL/GenBank/DDBJ databases">
        <title>De novo transcriptome assembly of four potential Pierce s Disease insect vectors from Arizona vineyards.</title>
        <authorList>
            <person name="Tassone E.E."/>
        </authorList>
    </citation>
    <scope>NUCLEOTIDE SEQUENCE</scope>
</reference>
<dbReference type="AlphaFoldDB" id="A0A1B6EB90"/>
<proteinExistence type="predicted"/>
<feature type="non-terminal residue" evidence="2">
    <location>
        <position position="1"/>
    </location>
</feature>
<dbReference type="EMBL" id="GEDC01002100">
    <property type="protein sequence ID" value="JAS35198.1"/>
    <property type="molecule type" value="Transcribed_RNA"/>
</dbReference>
<feature type="coiled-coil region" evidence="1">
    <location>
        <begin position="89"/>
        <end position="116"/>
    </location>
</feature>